<protein>
    <recommendedName>
        <fullName evidence="5">3-carboxymuconate cyclase</fullName>
    </recommendedName>
</protein>
<evidence type="ECO:0008006" key="5">
    <source>
        <dbReference type="Google" id="ProtNLM"/>
    </source>
</evidence>
<organism evidence="3 4">
    <name type="scientific">Cerrena zonata</name>
    <dbReference type="NCBI Taxonomy" id="2478898"/>
    <lineage>
        <taxon>Eukaryota</taxon>
        <taxon>Fungi</taxon>
        <taxon>Dikarya</taxon>
        <taxon>Basidiomycota</taxon>
        <taxon>Agaricomycotina</taxon>
        <taxon>Agaricomycetes</taxon>
        <taxon>Polyporales</taxon>
        <taxon>Cerrenaceae</taxon>
        <taxon>Cerrena</taxon>
    </lineage>
</organism>
<comment type="caution">
    <text evidence="3">The sequence shown here is derived from an EMBL/GenBank/DDBJ whole genome shotgun (WGS) entry which is preliminary data.</text>
</comment>
<keyword evidence="4" id="KW-1185">Reference proteome</keyword>
<dbReference type="EMBL" id="JASBNA010000004">
    <property type="protein sequence ID" value="KAK7692236.1"/>
    <property type="molecule type" value="Genomic_DNA"/>
</dbReference>
<evidence type="ECO:0000256" key="1">
    <source>
        <dbReference type="SAM" id="MobiDB-lite"/>
    </source>
</evidence>
<dbReference type="InterPro" id="IPR011048">
    <property type="entry name" value="Haem_d1_sf"/>
</dbReference>
<keyword evidence="2" id="KW-0732">Signal</keyword>
<sequence>MKSARSLFLSVVCAAAFATAAPIFPRNGDSTPSVYSSQSTDSSQSMNSTQPTISVQPTVSVPINSTQSTNSTQSSSNSTVSNNSSQSANSTQGADFLPPGFVSKQAGALYFINNDPSGNFVIVGEIQSNGAVVPNRAVATGGKGAHGVSDPIGPDPLFSQGAIKATSSGKMLATVNPGDNTISLFSVDPKNPVDIKMIGQPVNSGGEFPVSVAFNKDGNVLCALNGGKVNGVQCFSASSKGLEVINNSQRSLGLNQTTPANGPPNTPSHVIFNEAGDKLVASVKGTPPADAGFIAVWDVAKDGSLSTDFTKITAPAGGLLPFSMTNINGMNAILATDAGVGFDIFDLSTVKNTQDKGNQTSSKNSATAINGQKATCWSSFSAKTGSFYLTDVGTSTITEVSVDKSLKGKIVKQFPQANNSATIDNDVATIGKHE</sequence>
<dbReference type="InterPro" id="IPR015943">
    <property type="entry name" value="WD40/YVTN_repeat-like_dom_sf"/>
</dbReference>
<dbReference type="AlphaFoldDB" id="A0AAW0GRQ3"/>
<accession>A0AAW0GRQ3</accession>
<feature type="signal peptide" evidence="2">
    <location>
        <begin position="1"/>
        <end position="20"/>
    </location>
</feature>
<evidence type="ECO:0000313" key="3">
    <source>
        <dbReference type="EMBL" id="KAK7692236.1"/>
    </source>
</evidence>
<reference evidence="3 4" key="1">
    <citation type="submission" date="2022-09" db="EMBL/GenBank/DDBJ databases">
        <authorList>
            <person name="Palmer J.M."/>
        </authorList>
    </citation>
    <scope>NUCLEOTIDE SEQUENCE [LARGE SCALE GENOMIC DNA]</scope>
    <source>
        <strain evidence="3 4">DSM 7382</strain>
    </source>
</reference>
<evidence type="ECO:0000313" key="4">
    <source>
        <dbReference type="Proteomes" id="UP001385951"/>
    </source>
</evidence>
<feature type="chain" id="PRO_5043979236" description="3-carboxymuconate cyclase" evidence="2">
    <location>
        <begin position="21"/>
        <end position="434"/>
    </location>
</feature>
<feature type="region of interest" description="Disordered" evidence="1">
    <location>
        <begin position="28"/>
        <end position="92"/>
    </location>
</feature>
<feature type="compositionally biased region" description="Low complexity" evidence="1">
    <location>
        <begin position="30"/>
        <end position="50"/>
    </location>
</feature>
<name>A0AAW0GRQ3_9APHY</name>
<feature type="compositionally biased region" description="Low complexity" evidence="1">
    <location>
        <begin position="64"/>
        <end position="92"/>
    </location>
</feature>
<gene>
    <name evidence="3" type="ORF">QCA50_003861</name>
</gene>
<dbReference type="SUPFAM" id="SSF51004">
    <property type="entry name" value="C-terminal (heme d1) domain of cytochrome cd1-nitrite reductase"/>
    <property type="match status" value="1"/>
</dbReference>
<dbReference type="Gene3D" id="2.130.10.10">
    <property type="entry name" value="YVTN repeat-like/Quinoprotein amine dehydrogenase"/>
    <property type="match status" value="1"/>
</dbReference>
<dbReference type="Proteomes" id="UP001385951">
    <property type="component" value="Unassembled WGS sequence"/>
</dbReference>
<proteinExistence type="predicted"/>
<evidence type="ECO:0000256" key="2">
    <source>
        <dbReference type="SAM" id="SignalP"/>
    </source>
</evidence>
<feature type="compositionally biased region" description="Polar residues" evidence="1">
    <location>
        <begin position="51"/>
        <end position="63"/>
    </location>
</feature>